<dbReference type="InterPro" id="IPR005495">
    <property type="entry name" value="LptG/LptF_permease"/>
</dbReference>
<feature type="transmembrane region" description="Helical" evidence="6">
    <location>
        <begin position="93"/>
        <end position="115"/>
    </location>
</feature>
<dbReference type="AlphaFoldDB" id="A0A4U8YXZ1"/>
<dbReference type="Pfam" id="PF03739">
    <property type="entry name" value="LptF_LptG"/>
    <property type="match status" value="1"/>
</dbReference>
<evidence type="ECO:0000256" key="2">
    <source>
        <dbReference type="ARBA" id="ARBA00022475"/>
    </source>
</evidence>
<proteinExistence type="predicted"/>
<feature type="transmembrane region" description="Helical" evidence="6">
    <location>
        <begin position="46"/>
        <end position="73"/>
    </location>
</feature>
<dbReference type="GO" id="GO:0043190">
    <property type="term" value="C:ATP-binding cassette (ABC) transporter complex"/>
    <property type="evidence" value="ECO:0007669"/>
    <property type="project" value="TreeGrafter"/>
</dbReference>
<dbReference type="OrthoDB" id="8433257at2"/>
<evidence type="ECO:0000256" key="4">
    <source>
        <dbReference type="ARBA" id="ARBA00022989"/>
    </source>
</evidence>
<feature type="transmembrane region" description="Helical" evidence="6">
    <location>
        <begin position="340"/>
        <end position="360"/>
    </location>
</feature>
<dbReference type="GO" id="GO:0015920">
    <property type="term" value="P:lipopolysaccharide transport"/>
    <property type="evidence" value="ECO:0007669"/>
    <property type="project" value="TreeGrafter"/>
</dbReference>
<sequence length="381" mass="41407">MPRLLTLYLAKRIALTALLIETTLCVPLVMTSLFQTLPAAAVRGGLLVPALLGTLPTVLYLALPMAVGVAVALEFSRMSSDGMIAVLYSLRLSVWSLCAPAIVVACAAVGIGYWLSSFFAPSYVGQMHDVIYVIRNSLNHRMLEPAHFYTFDKGARTLYFQRWRSSDVASGMFIHQFSTEKNEEQIINADEAEFRRNEQGVVIVLNHGSIETLPDGGSSIRNANFEQYAIPVDMQGAGGLPKRDWRGVFELPFGEFFASIPIAAWDPRGYAEWMSEATKRCAIPLLALSHSLLAVGLVLTVSAATGRGSAATTSMILIIPLIHVAILVGSESLVRQNPRLVIVVALAIVAEFITALFLIWRQNADFPKVKEPVAAPAFASG</sequence>
<keyword evidence="5 6" id="KW-0472">Membrane</keyword>
<evidence type="ECO:0000256" key="3">
    <source>
        <dbReference type="ARBA" id="ARBA00022692"/>
    </source>
</evidence>
<evidence type="ECO:0000313" key="8">
    <source>
        <dbReference type="Proteomes" id="UP000294360"/>
    </source>
</evidence>
<name>A0A4U8YXZ1_METTU</name>
<keyword evidence="4 6" id="KW-1133">Transmembrane helix</keyword>
<gene>
    <name evidence="7" type="ORF">MTUNDRAET4_1332</name>
</gene>
<keyword evidence="3 6" id="KW-0812">Transmembrane</keyword>
<dbReference type="Proteomes" id="UP000294360">
    <property type="component" value="Chromosome"/>
</dbReference>
<dbReference type="EMBL" id="LR536450">
    <property type="protein sequence ID" value="VFU08225.1"/>
    <property type="molecule type" value="Genomic_DNA"/>
</dbReference>
<comment type="subcellular location">
    <subcellularLocation>
        <location evidence="1">Cell membrane</location>
        <topology evidence="1">Multi-pass membrane protein</topology>
    </subcellularLocation>
</comment>
<organism evidence="7 8">
    <name type="scientific">Methylocella tundrae</name>
    <dbReference type="NCBI Taxonomy" id="227605"/>
    <lineage>
        <taxon>Bacteria</taxon>
        <taxon>Pseudomonadati</taxon>
        <taxon>Pseudomonadota</taxon>
        <taxon>Alphaproteobacteria</taxon>
        <taxon>Hyphomicrobiales</taxon>
        <taxon>Beijerinckiaceae</taxon>
        <taxon>Methylocella</taxon>
    </lineage>
</organism>
<dbReference type="PANTHER" id="PTHR33529:SF6">
    <property type="entry name" value="YJGP_YJGQ FAMILY PERMEASE"/>
    <property type="match status" value="1"/>
</dbReference>
<dbReference type="RefSeq" id="WP_134488134.1">
    <property type="nucleotide sequence ID" value="NZ_CP139089.1"/>
</dbReference>
<protein>
    <submittedName>
        <fullName evidence="7">Permease</fullName>
    </submittedName>
</protein>
<feature type="transmembrane region" description="Helical" evidence="6">
    <location>
        <begin position="12"/>
        <end position="34"/>
    </location>
</feature>
<evidence type="ECO:0000256" key="6">
    <source>
        <dbReference type="SAM" id="Phobius"/>
    </source>
</evidence>
<feature type="transmembrane region" description="Helical" evidence="6">
    <location>
        <begin position="282"/>
        <end position="304"/>
    </location>
</feature>
<dbReference type="KEGG" id="mtun:MTUNDRAET4_1332"/>
<keyword evidence="2" id="KW-1003">Cell membrane</keyword>
<accession>A0A4U8YXZ1</accession>
<evidence type="ECO:0000256" key="5">
    <source>
        <dbReference type="ARBA" id="ARBA00023136"/>
    </source>
</evidence>
<evidence type="ECO:0000313" key="7">
    <source>
        <dbReference type="EMBL" id="VFU08225.1"/>
    </source>
</evidence>
<evidence type="ECO:0000256" key="1">
    <source>
        <dbReference type="ARBA" id="ARBA00004651"/>
    </source>
</evidence>
<reference evidence="7 8" key="1">
    <citation type="submission" date="2019-03" db="EMBL/GenBank/DDBJ databases">
        <authorList>
            <person name="Kox A.R. M."/>
        </authorList>
    </citation>
    <scope>NUCLEOTIDE SEQUENCE [LARGE SCALE GENOMIC DNA]</scope>
    <source>
        <strain evidence="7">MTUNDRAET4 annotated genome</strain>
    </source>
</reference>
<dbReference type="PANTHER" id="PTHR33529">
    <property type="entry name" value="SLR0882 PROTEIN-RELATED"/>
    <property type="match status" value="1"/>
</dbReference>
<feature type="transmembrane region" description="Helical" evidence="6">
    <location>
        <begin position="310"/>
        <end position="328"/>
    </location>
</feature>